<dbReference type="InterPro" id="IPR008271">
    <property type="entry name" value="Ser/Thr_kinase_AS"/>
</dbReference>
<evidence type="ECO:0000256" key="5">
    <source>
        <dbReference type="ARBA" id="ARBA00022777"/>
    </source>
</evidence>
<reference evidence="10 11" key="1">
    <citation type="submission" date="2024-04" db="EMBL/GenBank/DDBJ databases">
        <authorList>
            <consortium name="Genoscope - CEA"/>
            <person name="William W."/>
        </authorList>
    </citation>
    <scope>NUCLEOTIDE SEQUENCE [LARGE SCALE GENOMIC DNA]</scope>
</reference>
<evidence type="ECO:0000256" key="2">
    <source>
        <dbReference type="ARBA" id="ARBA00022527"/>
    </source>
</evidence>
<keyword evidence="5" id="KW-0418">Kinase</keyword>
<name>A0AAV2HNI8_LYMST</name>
<dbReference type="Pfam" id="PF19431">
    <property type="entry name" value="MEKK4_N"/>
    <property type="match status" value="2"/>
</dbReference>
<dbReference type="GO" id="GO:0005524">
    <property type="term" value="F:ATP binding"/>
    <property type="evidence" value="ECO:0007669"/>
    <property type="project" value="UniProtKB-UniRule"/>
</dbReference>
<dbReference type="PANTHER" id="PTHR48016">
    <property type="entry name" value="MAP KINASE KINASE KINASE SSK2-RELATED-RELATED"/>
    <property type="match status" value="1"/>
</dbReference>
<accession>A0AAV2HNI8</accession>
<evidence type="ECO:0000256" key="4">
    <source>
        <dbReference type="ARBA" id="ARBA00022741"/>
    </source>
</evidence>
<dbReference type="PROSITE" id="PS00108">
    <property type="entry name" value="PROTEIN_KINASE_ST"/>
    <property type="match status" value="1"/>
</dbReference>
<evidence type="ECO:0000256" key="8">
    <source>
        <dbReference type="SAM" id="MobiDB-lite"/>
    </source>
</evidence>
<dbReference type="Gene3D" id="1.10.510.10">
    <property type="entry name" value="Transferase(Phosphotransferase) domain 1"/>
    <property type="match status" value="1"/>
</dbReference>
<keyword evidence="2" id="KW-0723">Serine/threonine-protein kinase</keyword>
<feature type="compositionally biased region" description="Acidic residues" evidence="8">
    <location>
        <begin position="72"/>
        <end position="87"/>
    </location>
</feature>
<feature type="binding site" evidence="7">
    <location>
        <position position="1000"/>
    </location>
    <ligand>
        <name>ATP</name>
        <dbReference type="ChEBI" id="CHEBI:30616"/>
    </ligand>
</feature>
<feature type="region of interest" description="Disordered" evidence="8">
    <location>
        <begin position="70"/>
        <end position="91"/>
    </location>
</feature>
<gene>
    <name evidence="10" type="ORF">GSLYS_00008089001</name>
</gene>
<dbReference type="Proteomes" id="UP001497497">
    <property type="component" value="Unassembled WGS sequence"/>
</dbReference>
<evidence type="ECO:0000256" key="7">
    <source>
        <dbReference type="PROSITE-ProRule" id="PRU10141"/>
    </source>
</evidence>
<evidence type="ECO:0000256" key="3">
    <source>
        <dbReference type="ARBA" id="ARBA00022679"/>
    </source>
</evidence>
<feature type="domain" description="Protein kinase" evidence="9">
    <location>
        <begin position="971"/>
        <end position="1138"/>
    </location>
</feature>
<feature type="region of interest" description="Disordered" evidence="8">
    <location>
        <begin position="219"/>
        <end position="254"/>
    </location>
</feature>
<feature type="compositionally biased region" description="Polar residues" evidence="8">
    <location>
        <begin position="898"/>
        <end position="917"/>
    </location>
</feature>
<dbReference type="Pfam" id="PF00069">
    <property type="entry name" value="Pkinase"/>
    <property type="match status" value="1"/>
</dbReference>
<dbReference type="InterPro" id="IPR017441">
    <property type="entry name" value="Protein_kinase_ATP_BS"/>
</dbReference>
<evidence type="ECO:0000259" key="9">
    <source>
        <dbReference type="PROSITE" id="PS50011"/>
    </source>
</evidence>
<feature type="region of interest" description="Disordered" evidence="8">
    <location>
        <begin position="115"/>
        <end position="144"/>
    </location>
</feature>
<sequence>MDPGFQRRVKCLNLWLNITCDLCQKLKLFGRIIGAHSRGISWPLINFEFPKPQPLEFHACQRASVPNVMETEPTDCSDVEEVEEGECSDQTVSITESEGKNFLTPNRKQVKFQFGDESNSDQGSPAGSPGSHDPLNPLNSSTPLKGSSVLTSATAASYSSVLGVSHASSDGIFENSRSCNASVYRHYAEKCLRKMGLQRLNVRLRDLFHRSLRRAKEALQRPKDTPYSDMVAEEQPKVEVEESEEYSSITSCGPMSGDVYSRPNLLRGSSLSEHGEWSTQFIEMGLPSFRPTYLYIVRIQLDVIHECLKLRKDQRPMGDPSFLSIRQLIRECKEVLKGATLVKQYYHYMVDAVMWDEHEAEAKFETDLTEFDEDMKSMLDVYFNYLQNWIYMLQGLPQASLGMKSALEEEWGFTKSICAFIMRGEAEAAKKFSSLASSLLSSIADFLDNGIDEITRNLYDEAIDDDDDDDDLEENEEENDDDYEDENGSLENKSKARKMAEMKQNVQNILRNFKILFNEARERSSKALGFAKLLRKDLEVAADYNITVTIKELFAKLMDTRHVQLCAPLSSGYMMFVPEKIISNKEVVLQLLNVTCGREDTPDPAKHVDLSSSGHPSSVSKEDGYLLMMRCENGLEHIKECPRWTGFKMQVEPTAETAIAISHIEVMGLLFVVANSGNLASQRKHFENTMGKTIQLVNEQTSCHQSIAESLSELKTNALELMVKVGQAIKQVNEKLNFNEVIQHEESILKLYRETMLKMYDFGFEYQRELMRLISRDQREKMCQMTVSFAQDWMTFVIDKCERGRGTRPRWATQGLEFIALACEPKNIVYLTNEEFENFQHNIHNALSHIIGLSLSRSNLDLSRSSQPLMQRLTSCPEPRINRSVSSRSVQSEPSNSHLSTSGLTPTPGVNNSLNDTYRQKPRSEQLQKAIEKLEQDRENKLRDNRIIGHVTTRVHEPDYRMNVKRVNFRWQRGIKIGEGQFGKVYTAVNINTGELMAMKEMKFQPNDQQSLKESCDEIKNFEGINHKNLVKYYGVEVHKDEMLMFMEYCDSGSIEEVARIGLPEYMIRRYTNEIVQAIAHLHENNIVHRDIKGANIFLTSQGHVKLGDFGCSVKLKNQQTMPGENINLVGTTGKKQV</sequence>
<feature type="compositionally biased region" description="Polar residues" evidence="8">
    <location>
        <begin position="116"/>
        <end position="125"/>
    </location>
</feature>
<dbReference type="PROSITE" id="PS50011">
    <property type="entry name" value="PROTEIN_KINASE_DOM"/>
    <property type="match status" value="1"/>
</dbReference>
<dbReference type="GO" id="GO:0000165">
    <property type="term" value="P:MAPK cascade"/>
    <property type="evidence" value="ECO:0007669"/>
    <property type="project" value="InterPro"/>
</dbReference>
<keyword evidence="4 7" id="KW-0547">Nucleotide-binding</keyword>
<feature type="compositionally biased region" description="Acidic residues" evidence="8">
    <location>
        <begin position="462"/>
        <end position="488"/>
    </location>
</feature>
<dbReference type="InterPro" id="IPR045801">
    <property type="entry name" value="MEKK4_N"/>
</dbReference>
<feature type="region of interest" description="Disordered" evidence="8">
    <location>
        <begin position="871"/>
        <end position="926"/>
    </location>
</feature>
<evidence type="ECO:0000313" key="10">
    <source>
        <dbReference type="EMBL" id="CAL1534129.1"/>
    </source>
</evidence>
<organism evidence="10 11">
    <name type="scientific">Lymnaea stagnalis</name>
    <name type="common">Great pond snail</name>
    <name type="synonym">Helix stagnalis</name>
    <dbReference type="NCBI Taxonomy" id="6523"/>
    <lineage>
        <taxon>Eukaryota</taxon>
        <taxon>Metazoa</taxon>
        <taxon>Spiralia</taxon>
        <taxon>Lophotrochozoa</taxon>
        <taxon>Mollusca</taxon>
        <taxon>Gastropoda</taxon>
        <taxon>Heterobranchia</taxon>
        <taxon>Euthyneura</taxon>
        <taxon>Panpulmonata</taxon>
        <taxon>Hygrophila</taxon>
        <taxon>Lymnaeoidea</taxon>
        <taxon>Lymnaeidae</taxon>
        <taxon>Lymnaea</taxon>
    </lineage>
</organism>
<dbReference type="PANTHER" id="PTHR48016:SF32">
    <property type="entry name" value="MITOGEN-ACTIVATED PROTEIN KINASE KINASE KINASE 4"/>
    <property type="match status" value="1"/>
</dbReference>
<dbReference type="AlphaFoldDB" id="A0AAV2HNI8"/>
<keyword evidence="6 7" id="KW-0067">ATP-binding</keyword>
<feature type="region of interest" description="Disordered" evidence="8">
    <location>
        <begin position="462"/>
        <end position="497"/>
    </location>
</feature>
<keyword evidence="3" id="KW-0808">Transferase</keyword>
<protein>
    <recommendedName>
        <fullName evidence="9">Protein kinase domain-containing protein</fullName>
    </recommendedName>
</protein>
<comment type="caution">
    <text evidence="10">The sequence shown here is derived from an EMBL/GenBank/DDBJ whole genome shotgun (WGS) entry which is preliminary data.</text>
</comment>
<keyword evidence="11" id="KW-1185">Reference proteome</keyword>
<dbReference type="InterPro" id="IPR011009">
    <property type="entry name" value="Kinase-like_dom_sf"/>
</dbReference>
<dbReference type="SMART" id="SM00220">
    <property type="entry name" value="S_TKc"/>
    <property type="match status" value="1"/>
</dbReference>
<dbReference type="GO" id="GO:0004674">
    <property type="term" value="F:protein serine/threonine kinase activity"/>
    <property type="evidence" value="ECO:0007669"/>
    <property type="project" value="UniProtKB-KW"/>
</dbReference>
<evidence type="ECO:0000256" key="6">
    <source>
        <dbReference type="ARBA" id="ARBA00022840"/>
    </source>
</evidence>
<dbReference type="EMBL" id="CAXITT010000162">
    <property type="protein sequence ID" value="CAL1534129.1"/>
    <property type="molecule type" value="Genomic_DNA"/>
</dbReference>
<dbReference type="InterPro" id="IPR000719">
    <property type="entry name" value="Prot_kinase_dom"/>
</dbReference>
<feature type="compositionally biased region" description="Low complexity" evidence="8">
    <location>
        <begin position="882"/>
        <end position="897"/>
    </location>
</feature>
<comment type="similarity">
    <text evidence="1">Belongs to the protein kinase superfamily. STE Ser/Thr protein kinase family. MAP kinase kinase kinase subfamily.</text>
</comment>
<evidence type="ECO:0000256" key="1">
    <source>
        <dbReference type="ARBA" id="ARBA00006529"/>
    </source>
</evidence>
<evidence type="ECO:0000313" key="11">
    <source>
        <dbReference type="Proteomes" id="UP001497497"/>
    </source>
</evidence>
<dbReference type="InterPro" id="IPR050538">
    <property type="entry name" value="MAP_kinase_kinase_kinase"/>
</dbReference>
<dbReference type="PROSITE" id="PS00107">
    <property type="entry name" value="PROTEIN_KINASE_ATP"/>
    <property type="match status" value="1"/>
</dbReference>
<proteinExistence type="inferred from homology"/>
<dbReference type="SUPFAM" id="SSF56112">
    <property type="entry name" value="Protein kinase-like (PK-like)"/>
    <property type="match status" value="1"/>
</dbReference>